<evidence type="ECO:0000313" key="3">
    <source>
        <dbReference type="EMBL" id="HIZ24787.1"/>
    </source>
</evidence>
<feature type="signal peptide" evidence="2">
    <location>
        <begin position="1"/>
        <end position="22"/>
    </location>
</feature>
<accession>A0A9D2DWY8</accession>
<evidence type="ECO:0000313" key="4">
    <source>
        <dbReference type="Proteomes" id="UP000824044"/>
    </source>
</evidence>
<name>A0A9D2DWY8_9FIRM</name>
<keyword evidence="2" id="KW-0732">Signal</keyword>
<gene>
    <name evidence="3" type="ORF">H9812_04860</name>
</gene>
<feature type="compositionally biased region" description="Polar residues" evidence="1">
    <location>
        <begin position="190"/>
        <end position="199"/>
    </location>
</feature>
<dbReference type="EMBL" id="DXBS01000094">
    <property type="protein sequence ID" value="HIZ24787.1"/>
    <property type="molecule type" value="Genomic_DNA"/>
</dbReference>
<reference evidence="3" key="1">
    <citation type="journal article" date="2021" name="PeerJ">
        <title>Extensive microbial diversity within the chicken gut microbiome revealed by metagenomics and culture.</title>
        <authorList>
            <person name="Gilroy R."/>
            <person name="Ravi A."/>
            <person name="Getino M."/>
            <person name="Pursley I."/>
            <person name="Horton D.L."/>
            <person name="Alikhan N.F."/>
            <person name="Baker D."/>
            <person name="Gharbi K."/>
            <person name="Hall N."/>
            <person name="Watson M."/>
            <person name="Adriaenssens E.M."/>
            <person name="Foster-Nyarko E."/>
            <person name="Jarju S."/>
            <person name="Secka A."/>
            <person name="Antonio M."/>
            <person name="Oren A."/>
            <person name="Chaudhuri R.R."/>
            <person name="La Ragione R."/>
            <person name="Hildebrand F."/>
            <person name="Pallen M.J."/>
        </authorList>
    </citation>
    <scope>NUCLEOTIDE SEQUENCE</scope>
    <source>
        <strain evidence="3">CHK33-5263</strain>
    </source>
</reference>
<evidence type="ECO:0000256" key="1">
    <source>
        <dbReference type="SAM" id="MobiDB-lite"/>
    </source>
</evidence>
<organism evidence="3 4">
    <name type="scientific">Candidatus Gallimonas intestinigallinarum</name>
    <dbReference type="NCBI Taxonomy" id="2838604"/>
    <lineage>
        <taxon>Bacteria</taxon>
        <taxon>Bacillati</taxon>
        <taxon>Bacillota</taxon>
        <taxon>Clostridia</taxon>
        <taxon>Candidatus Gallimonas</taxon>
    </lineage>
</organism>
<comment type="caution">
    <text evidence="3">The sequence shown here is derived from an EMBL/GenBank/DDBJ whole genome shotgun (WGS) entry which is preliminary data.</text>
</comment>
<sequence>MKKTTKVAAVALAAALSSTLLAGCDITTDVSKDYAQVIAEVNITDSANFESSSYAEYGDVIGTTEITKRDMVAYFISTGYSMMESYGWTYYDTFNMISETLVNRQIYIQYAMLYLLDDESESDITVAGYEAAVEGQTGIDRRLAALAYFLDEEEEAQALYSTRQLVNNTLDSQEETYLDHDHSHDDSASTARTTPTGIDTETEDYYNEAYRIYTGSNALADCPGYEAPEGSTPTTRRKAYSSFLASLRANSLIESGEDLSNVESLTYFKTELASAYETAIINKLTDKFEDTIRATVNEQYAQEIYDTTYSRQETTFANDTDSFETALEGVSDTSFVLTAPEANYGYVINILIPFSTSQSLELENAPADLGDTKGNNFLQRAALLKNVRGTDQRGTWFDEDYAFDGAETENAYTGGNAARSYLFFEDSLGGNEQYERVPNYLGYYTYNGTVRQNDDESYTVRPNRITIDKFIAEMEGYLTQAANEVSVEDDGYTVSEGVYVNGIAADDTINAVADNTTYYNRSVSDYYTESGAVDYSKFVYYAGQVNFTNGFDANQFFLAGSAENVAYSVMNELSFAYNTDTEGLNDYFGYVISTGATDYVPEFEYAAQYVCRQGAGSYVVVPSDYGWHVIYCTFSFVADEEGNVIAPYTFNWDDRATEGTFSYLFYEALCADLVSEYASIRQSNAIEDFKDCAVVYEDRYADLSGLDTAN</sequence>
<dbReference type="AlphaFoldDB" id="A0A9D2DWY8"/>
<reference evidence="3" key="2">
    <citation type="submission" date="2021-04" db="EMBL/GenBank/DDBJ databases">
        <authorList>
            <person name="Gilroy R."/>
        </authorList>
    </citation>
    <scope>NUCLEOTIDE SEQUENCE</scope>
    <source>
        <strain evidence="3">CHK33-5263</strain>
    </source>
</reference>
<dbReference type="Proteomes" id="UP000824044">
    <property type="component" value="Unassembled WGS sequence"/>
</dbReference>
<evidence type="ECO:0000256" key="2">
    <source>
        <dbReference type="SAM" id="SignalP"/>
    </source>
</evidence>
<feature type="region of interest" description="Disordered" evidence="1">
    <location>
        <begin position="179"/>
        <end position="201"/>
    </location>
</feature>
<protein>
    <submittedName>
        <fullName evidence="3">Uncharacterized protein</fullName>
    </submittedName>
</protein>
<dbReference type="PROSITE" id="PS51257">
    <property type="entry name" value="PROKAR_LIPOPROTEIN"/>
    <property type="match status" value="1"/>
</dbReference>
<proteinExistence type="predicted"/>
<feature type="chain" id="PRO_5039687007" evidence="2">
    <location>
        <begin position="23"/>
        <end position="710"/>
    </location>
</feature>